<keyword evidence="1" id="KW-0812">Transmembrane</keyword>
<dbReference type="OrthoDB" id="9809781at2"/>
<keyword evidence="1" id="KW-0472">Membrane</keyword>
<dbReference type="PANTHER" id="PTHR40446">
    <property type="entry name" value="N-ACETYLGLUCOSAMINE-1-PHOSPHODIESTER ALPHA-N-ACETYLGLUCOSAMINIDASE"/>
    <property type="match status" value="1"/>
</dbReference>
<accession>A0A2Z4UBM0</accession>
<reference evidence="4" key="1">
    <citation type="submission" date="2018-06" db="EMBL/GenBank/DDBJ databases">
        <title>Description of Blautia argi sp. nov., a new anaerobic isolated from dog feces.</title>
        <authorList>
            <person name="Chang Y.-H."/>
            <person name="Paek J."/>
            <person name="Shin Y."/>
        </authorList>
    </citation>
    <scope>NUCLEOTIDE SEQUENCE [LARGE SCALE GENOMIC DNA]</scope>
    <source>
        <strain evidence="4">KCTC 15426</strain>
    </source>
</reference>
<evidence type="ECO:0000259" key="2">
    <source>
        <dbReference type="Pfam" id="PF09992"/>
    </source>
</evidence>
<dbReference type="PANTHER" id="PTHR40446:SF2">
    <property type="entry name" value="N-ACETYLGLUCOSAMINE-1-PHOSPHODIESTER ALPHA-N-ACETYLGLUCOSAMINIDASE"/>
    <property type="match status" value="1"/>
</dbReference>
<evidence type="ECO:0000313" key="4">
    <source>
        <dbReference type="Proteomes" id="UP000250003"/>
    </source>
</evidence>
<proteinExistence type="predicted"/>
<keyword evidence="3" id="KW-0378">Hydrolase</keyword>
<feature type="transmembrane region" description="Helical" evidence="1">
    <location>
        <begin position="12"/>
        <end position="32"/>
    </location>
</feature>
<sequence>MFKYLKKHWSCILYGVALFGFTCYLLMDTFLISQVYRVAEKTEGQNIAGEDKQEETMAEASETSYEDGKISITLNEYREEDTTIYVADIVLSSPEYLKTAFAQNSYGKNVTEKTSEIAEEVNAILAINGDYYGAQKKGYVLRDGTLYRSEAEKDQEDLVIYEDGNFEIITEEEITAEELLEQGAKEILSFGPALIENGTISVTEKDEVGKAMASNPRTAIGIIDNLHYVFVVSDGRTEESEGLSLLELAEFMYSIGVETAYNLAGGGSSTMYFNGEVVNNPTTSGRSVKERSVSDIVCIGY</sequence>
<dbReference type="Pfam" id="PF09992">
    <property type="entry name" value="NAGPA"/>
    <property type="match status" value="1"/>
</dbReference>
<feature type="domain" description="Phosphodiester glycosidase" evidence="2">
    <location>
        <begin position="122"/>
        <end position="299"/>
    </location>
</feature>
<evidence type="ECO:0000313" key="3">
    <source>
        <dbReference type="EMBL" id="AWY98234.1"/>
    </source>
</evidence>
<dbReference type="Proteomes" id="UP000250003">
    <property type="component" value="Chromosome"/>
</dbReference>
<keyword evidence="4" id="KW-1185">Reference proteome</keyword>
<dbReference type="AlphaFoldDB" id="A0A2Z4UBM0"/>
<protein>
    <submittedName>
        <fullName evidence="3">Phosphodiester glycosidase family protein</fullName>
    </submittedName>
</protein>
<evidence type="ECO:0000256" key="1">
    <source>
        <dbReference type="SAM" id="Phobius"/>
    </source>
</evidence>
<organism evidence="3 4">
    <name type="scientific">Blautia argi</name>
    <dbReference type="NCBI Taxonomy" id="1912897"/>
    <lineage>
        <taxon>Bacteria</taxon>
        <taxon>Bacillati</taxon>
        <taxon>Bacillota</taxon>
        <taxon>Clostridia</taxon>
        <taxon>Lachnospirales</taxon>
        <taxon>Lachnospiraceae</taxon>
        <taxon>Blautia</taxon>
    </lineage>
</organism>
<keyword evidence="3" id="KW-0326">Glycosidase</keyword>
<name>A0A2Z4UBM0_9FIRM</name>
<dbReference type="KEGG" id="blau:DQQ01_08825"/>
<dbReference type="EMBL" id="CP030280">
    <property type="protein sequence ID" value="AWY98234.1"/>
    <property type="molecule type" value="Genomic_DNA"/>
</dbReference>
<dbReference type="GO" id="GO:0016798">
    <property type="term" value="F:hydrolase activity, acting on glycosyl bonds"/>
    <property type="evidence" value="ECO:0007669"/>
    <property type="project" value="UniProtKB-KW"/>
</dbReference>
<gene>
    <name evidence="3" type="ORF">DQQ01_08825</name>
</gene>
<keyword evidence="1" id="KW-1133">Transmembrane helix</keyword>
<dbReference type="InterPro" id="IPR018711">
    <property type="entry name" value="NAGPA"/>
</dbReference>
<dbReference type="RefSeq" id="WP_111919723.1">
    <property type="nucleotide sequence ID" value="NZ_CP030280.1"/>
</dbReference>